<dbReference type="RefSeq" id="XP_022086627.1">
    <property type="nucleotide sequence ID" value="XM_022230935.1"/>
</dbReference>
<evidence type="ECO:0000313" key="6">
    <source>
        <dbReference type="RefSeq" id="XP_022086627.1"/>
    </source>
</evidence>
<keyword evidence="3" id="KW-0812">Transmembrane</keyword>
<dbReference type="GO" id="GO:0030431">
    <property type="term" value="P:sleep"/>
    <property type="evidence" value="ECO:0007669"/>
    <property type="project" value="InterPro"/>
</dbReference>
<evidence type="ECO:0000256" key="4">
    <source>
        <dbReference type="SAM" id="SignalP"/>
    </source>
</evidence>
<dbReference type="PROSITE" id="PS51257">
    <property type="entry name" value="PROKAR_LIPOPROTEIN"/>
    <property type="match status" value="1"/>
</dbReference>
<dbReference type="InterPro" id="IPR045860">
    <property type="entry name" value="Snake_toxin-like_sf"/>
</dbReference>
<keyword evidence="3" id="KW-1133">Transmembrane helix</keyword>
<keyword evidence="3" id="KW-0472">Membrane</keyword>
<evidence type="ECO:0000313" key="8">
    <source>
        <dbReference type="RefSeq" id="XP_022086629.1"/>
    </source>
</evidence>
<sequence length="127" mass="13293">MKLFEAIVFLSFVGGVMGISCYVCSTGQAGCDDPFKPSDALKRNCTSDYNACYKVKGEVLGITVVERQCEKKSQCLKENGCFTVEGQGNSATGCCCTGDYCNGTGSLGVMSVMVSVILGLLATVIAP</sequence>
<dbReference type="GeneID" id="110977107"/>
<name>A0A8B7Y0E1_ACAPL</name>
<dbReference type="KEGG" id="aplc:110977107"/>
<dbReference type="RefSeq" id="XP_022086628.1">
    <property type="nucleotide sequence ID" value="XM_022230936.1"/>
</dbReference>
<feature type="transmembrane region" description="Helical" evidence="3">
    <location>
        <begin position="105"/>
        <end position="126"/>
    </location>
</feature>
<dbReference type="SUPFAM" id="SSF57302">
    <property type="entry name" value="Snake toxin-like"/>
    <property type="match status" value="1"/>
</dbReference>
<dbReference type="Pfam" id="PF17064">
    <property type="entry name" value="QVR"/>
    <property type="match status" value="1"/>
</dbReference>
<accession>A0A8B7Y0E1</accession>
<protein>
    <submittedName>
        <fullName evidence="6 7">Uncharacterized protein LOC110977107</fullName>
    </submittedName>
</protein>
<evidence type="ECO:0000256" key="1">
    <source>
        <dbReference type="ARBA" id="ARBA00022729"/>
    </source>
</evidence>
<evidence type="ECO:0000313" key="7">
    <source>
        <dbReference type="RefSeq" id="XP_022086628.1"/>
    </source>
</evidence>
<gene>
    <name evidence="6 7 8" type="primary">LOC110977107</name>
</gene>
<keyword evidence="2" id="KW-0325">Glycoprotein</keyword>
<reference evidence="6 7" key="1">
    <citation type="submission" date="2025-04" db="UniProtKB">
        <authorList>
            <consortium name="RefSeq"/>
        </authorList>
    </citation>
    <scope>IDENTIFICATION</scope>
</reference>
<feature type="signal peptide" evidence="4">
    <location>
        <begin position="1"/>
        <end position="18"/>
    </location>
</feature>
<evidence type="ECO:0000256" key="3">
    <source>
        <dbReference type="SAM" id="Phobius"/>
    </source>
</evidence>
<feature type="chain" id="PRO_5044665490" evidence="4">
    <location>
        <begin position="19"/>
        <end position="127"/>
    </location>
</feature>
<organism evidence="5 8">
    <name type="scientific">Acanthaster planci</name>
    <name type="common">Crown-of-thorns starfish</name>
    <dbReference type="NCBI Taxonomy" id="133434"/>
    <lineage>
        <taxon>Eukaryota</taxon>
        <taxon>Metazoa</taxon>
        <taxon>Echinodermata</taxon>
        <taxon>Eleutherozoa</taxon>
        <taxon>Asterozoa</taxon>
        <taxon>Asteroidea</taxon>
        <taxon>Valvatacea</taxon>
        <taxon>Valvatida</taxon>
        <taxon>Acanthasteridae</taxon>
        <taxon>Acanthaster</taxon>
    </lineage>
</organism>
<dbReference type="GO" id="GO:0032222">
    <property type="term" value="P:regulation of synaptic transmission, cholinergic"/>
    <property type="evidence" value="ECO:0007669"/>
    <property type="project" value="InterPro"/>
</dbReference>
<evidence type="ECO:0000313" key="5">
    <source>
        <dbReference type="Proteomes" id="UP000694845"/>
    </source>
</evidence>
<dbReference type="InterPro" id="IPR050975">
    <property type="entry name" value="Sleep_regulator"/>
</dbReference>
<dbReference type="OMA" id="KENGCFT"/>
<dbReference type="InterPro" id="IPR031424">
    <property type="entry name" value="QVR-like"/>
</dbReference>
<dbReference type="PANTHER" id="PTHR33562">
    <property type="entry name" value="ATILLA, ISOFORM B-RELATED-RELATED"/>
    <property type="match status" value="1"/>
</dbReference>
<evidence type="ECO:0000256" key="2">
    <source>
        <dbReference type="ARBA" id="ARBA00023180"/>
    </source>
</evidence>
<keyword evidence="1 4" id="KW-0732">Signal</keyword>
<dbReference type="Proteomes" id="UP000694845">
    <property type="component" value="Unplaced"/>
</dbReference>
<dbReference type="PANTHER" id="PTHR33562:SF28">
    <property type="entry name" value="PROTEIN QUIVER"/>
    <property type="match status" value="1"/>
</dbReference>
<proteinExistence type="predicted"/>
<dbReference type="AlphaFoldDB" id="A0A8B7Y0E1"/>
<dbReference type="RefSeq" id="XP_022086629.1">
    <property type="nucleotide sequence ID" value="XM_022230937.1"/>
</dbReference>
<keyword evidence="5" id="KW-1185">Reference proteome</keyword>